<keyword evidence="1" id="KW-0488">Methylation</keyword>
<feature type="transmembrane region" description="Helical" evidence="2">
    <location>
        <begin position="12"/>
        <end position="36"/>
    </location>
</feature>
<sequence length="171" mass="19213">MMINSHLMKVKGFTLIELVVTVTIVAILATVAMPMLQLSVQRVKENELRANLREIREAIDAYKKLADMENGPIKKVIGKTGYPPNLEVLVDGVVDERDPNKHKIKFLRRIPLDPMQPASQENNKSNSGLMNNWGLRSYASEANHPSEGDDVYDVYSHSQQVGINGVPYAQW</sequence>
<dbReference type="PRINTS" id="PR00813">
    <property type="entry name" value="BCTERIALGSPG"/>
</dbReference>
<keyword evidence="2" id="KW-1133">Transmembrane helix</keyword>
<dbReference type="Gene3D" id="3.30.700.10">
    <property type="entry name" value="Glycoprotein, Type 4 Pilin"/>
    <property type="match status" value="1"/>
</dbReference>
<keyword evidence="2" id="KW-0472">Membrane</keyword>
<evidence type="ECO:0000256" key="2">
    <source>
        <dbReference type="SAM" id="Phobius"/>
    </source>
</evidence>
<dbReference type="InterPro" id="IPR045584">
    <property type="entry name" value="Pilin-like"/>
</dbReference>
<dbReference type="GO" id="GO:0015628">
    <property type="term" value="P:protein secretion by the type II secretion system"/>
    <property type="evidence" value="ECO:0007669"/>
    <property type="project" value="InterPro"/>
</dbReference>
<dbReference type="Proteomes" id="UP000000383">
    <property type="component" value="Chromosome"/>
</dbReference>
<evidence type="ECO:0000256" key="1">
    <source>
        <dbReference type="ARBA" id="ARBA00022481"/>
    </source>
</evidence>
<keyword evidence="4" id="KW-1185">Reference proteome</keyword>
<dbReference type="NCBIfam" id="TIGR02532">
    <property type="entry name" value="IV_pilin_GFxxxE"/>
    <property type="match status" value="1"/>
</dbReference>
<keyword evidence="2 3" id="KW-0812">Transmembrane</keyword>
<dbReference type="eggNOG" id="COG4968">
    <property type="taxonomic scope" value="Bacteria"/>
</dbReference>
<dbReference type="GO" id="GO:0015627">
    <property type="term" value="C:type II protein secretion system complex"/>
    <property type="evidence" value="ECO:0007669"/>
    <property type="project" value="InterPro"/>
</dbReference>
<dbReference type="Pfam" id="PF07963">
    <property type="entry name" value="N_methyl"/>
    <property type="match status" value="1"/>
</dbReference>
<evidence type="ECO:0000313" key="4">
    <source>
        <dbReference type="Proteomes" id="UP000000383"/>
    </source>
</evidence>
<reference evidence="3 4" key="2">
    <citation type="journal article" date="2011" name="J. Bacteriol.">
        <title>Genomes of three methylotrophs from a single niche uncover genetic and metabolic divergence of Methylophilaceae.</title>
        <authorList>
            <person name="Lapidus A."/>
            <person name="Clum A."/>
            <person name="Labutti K."/>
            <person name="Kaluzhnaya M.G."/>
            <person name="Lim S."/>
            <person name="Beck D.A."/>
            <person name="Glavina Del Rio T."/>
            <person name="Nolan M."/>
            <person name="Mavromatis K."/>
            <person name="Huntemann M."/>
            <person name="Lucas S."/>
            <person name="Lidstrom M.E."/>
            <person name="Ivanova N."/>
            <person name="Chistoserdova L."/>
        </authorList>
    </citation>
    <scope>NUCLEOTIDE SEQUENCE [LARGE SCALE GENOMIC DNA]</scope>
    <source>
        <strain evidence="3 4">301</strain>
    </source>
</reference>
<accession>D7DNU9</accession>
<dbReference type="InterPro" id="IPR012902">
    <property type="entry name" value="N_methyl_site"/>
</dbReference>
<gene>
    <name evidence="3" type="ordered locus">M301_0732</name>
</gene>
<dbReference type="RefSeq" id="WP_013147432.1">
    <property type="nucleotide sequence ID" value="NC_014207.1"/>
</dbReference>
<dbReference type="HOGENOM" id="CLU_091705_7_2_4"/>
<reference evidence="4" key="1">
    <citation type="submission" date="2010-05" db="EMBL/GenBank/DDBJ databases">
        <title>Complete sequence of Methylotenera sp. 301.</title>
        <authorList>
            <person name="Lucas S."/>
            <person name="Copeland A."/>
            <person name="Lapidus A."/>
            <person name="Cheng J.-F."/>
            <person name="Bruce D."/>
            <person name="Goodwin L."/>
            <person name="Pitluck S."/>
            <person name="Clum A."/>
            <person name="Land M."/>
            <person name="Hauser L."/>
            <person name="Kyrpides N."/>
            <person name="Ivanova N."/>
            <person name="Chistoservova L."/>
            <person name="Kalyuzhnaya M."/>
            <person name="Woyke T."/>
        </authorList>
    </citation>
    <scope>NUCLEOTIDE SEQUENCE [LARGE SCALE GENOMIC DNA]</scope>
    <source>
        <strain evidence="4">301</strain>
    </source>
</reference>
<dbReference type="InterPro" id="IPR000983">
    <property type="entry name" value="Bac_GSPG_pilin"/>
</dbReference>
<dbReference type="STRING" id="666681.M301_0732"/>
<dbReference type="SUPFAM" id="SSF54523">
    <property type="entry name" value="Pili subunits"/>
    <property type="match status" value="1"/>
</dbReference>
<name>D7DNU9_METV0</name>
<dbReference type="PROSITE" id="PS00409">
    <property type="entry name" value="PROKAR_NTER_METHYL"/>
    <property type="match status" value="1"/>
</dbReference>
<protein>
    <submittedName>
        <fullName evidence="3">General secretion pathway transmembrane protein</fullName>
    </submittedName>
</protein>
<dbReference type="KEGG" id="meh:M301_0732"/>
<dbReference type="AlphaFoldDB" id="D7DNU9"/>
<organism evidence="3 4">
    <name type="scientific">Methylotenera versatilis (strain 301)</name>
    <dbReference type="NCBI Taxonomy" id="666681"/>
    <lineage>
        <taxon>Bacteria</taxon>
        <taxon>Pseudomonadati</taxon>
        <taxon>Pseudomonadota</taxon>
        <taxon>Betaproteobacteria</taxon>
        <taxon>Nitrosomonadales</taxon>
        <taxon>Methylophilaceae</taxon>
        <taxon>Methylotenera</taxon>
    </lineage>
</organism>
<evidence type="ECO:0000313" key="3">
    <source>
        <dbReference type="EMBL" id="ADI29116.1"/>
    </source>
</evidence>
<dbReference type="EMBL" id="CP002056">
    <property type="protein sequence ID" value="ADI29116.1"/>
    <property type="molecule type" value="Genomic_DNA"/>
</dbReference>
<proteinExistence type="predicted"/>